<gene>
    <name evidence="1" type="ORF">DLB95_27985</name>
</gene>
<sequence length="126" mass="13599">MIIPNTNTLGAQSGQSATPNLADLIAGKFGLFHAKDAPECADLNTARTGYMKVTPNSKNNPQSGELAYGNLQTWDSLGCGDSGDRQIPPVGGAKEWVNQILFMGDGSLYTRARVNAGEFQPWIKRW</sequence>
<comment type="caution">
    <text evidence="1">The sequence shown here is derived from an EMBL/GenBank/DDBJ whole genome shotgun (WGS) entry which is preliminary data.</text>
</comment>
<name>A0A5Y3WC20_SALDZ</name>
<evidence type="ECO:0000313" key="2">
    <source>
        <dbReference type="Proteomes" id="UP000839781"/>
    </source>
</evidence>
<dbReference type="AlphaFoldDB" id="A0A5Y3WC20"/>
<evidence type="ECO:0000313" key="1">
    <source>
        <dbReference type="EMBL" id="ECJ4380937.1"/>
    </source>
</evidence>
<dbReference type="Proteomes" id="UP000839781">
    <property type="component" value="Unassembled WGS sequence"/>
</dbReference>
<dbReference type="EMBL" id="AAIYJF010000054">
    <property type="protein sequence ID" value="ECJ4380937.1"/>
    <property type="molecule type" value="Genomic_DNA"/>
</dbReference>
<proteinExistence type="predicted"/>
<reference evidence="1 2" key="1">
    <citation type="submission" date="2018-05" db="EMBL/GenBank/DDBJ databases">
        <authorList>
            <person name="Ashton P.M."/>
            <person name="Dallman T."/>
            <person name="Nair S."/>
            <person name="De Pinna E."/>
            <person name="Peters T."/>
            <person name="Grant K."/>
        </authorList>
    </citation>
    <scope>NUCLEOTIDE SEQUENCE [LARGE SCALE GENOMIC DNA]</scope>
    <source>
        <strain evidence="1 2">474878</strain>
    </source>
</reference>
<accession>A0A5Y3WC20</accession>
<organism evidence="1 2">
    <name type="scientific">Salmonella diarizonae</name>
    <dbReference type="NCBI Taxonomy" id="59204"/>
    <lineage>
        <taxon>Bacteria</taxon>
        <taxon>Pseudomonadati</taxon>
        <taxon>Pseudomonadota</taxon>
        <taxon>Gammaproteobacteria</taxon>
        <taxon>Enterobacterales</taxon>
        <taxon>Enterobacteriaceae</taxon>
        <taxon>Salmonella</taxon>
    </lineage>
</organism>
<protein>
    <submittedName>
        <fullName evidence="1">Uncharacterized protein</fullName>
    </submittedName>
</protein>